<dbReference type="PANTHER" id="PTHR12072">
    <property type="entry name" value="CWF19, CELL CYCLE CONTROL PROTEIN"/>
    <property type="match status" value="1"/>
</dbReference>
<evidence type="ECO:0000259" key="3">
    <source>
        <dbReference type="Pfam" id="PF04676"/>
    </source>
</evidence>
<feature type="compositionally biased region" description="Basic and acidic residues" evidence="2">
    <location>
        <begin position="13"/>
        <end position="30"/>
    </location>
</feature>
<dbReference type="GeneID" id="110252529"/>
<dbReference type="Pfam" id="PF04677">
    <property type="entry name" value="CwfJ_C_1"/>
    <property type="match status" value="1"/>
</dbReference>
<dbReference type="InterPro" id="IPR006767">
    <property type="entry name" value="Cwf19-like_C_dom-2"/>
</dbReference>
<dbReference type="KEGG" id="epa:110252529"/>
<feature type="compositionally biased region" description="Acidic residues" evidence="2">
    <location>
        <begin position="300"/>
        <end position="309"/>
    </location>
</feature>
<comment type="similarity">
    <text evidence="1">Belongs to the CWF19 family.</text>
</comment>
<evidence type="ECO:0000256" key="2">
    <source>
        <dbReference type="SAM" id="MobiDB-lite"/>
    </source>
</evidence>
<feature type="domain" description="Cwf19-like C-terminal" evidence="4">
    <location>
        <begin position="518"/>
        <end position="641"/>
    </location>
</feature>
<feature type="domain" description="Cwf19-like protein C-terminal" evidence="3">
    <location>
        <begin position="650"/>
        <end position="744"/>
    </location>
</feature>
<dbReference type="RefSeq" id="XP_028519022.1">
    <property type="nucleotide sequence ID" value="XM_028663221.1"/>
</dbReference>
<dbReference type="SUPFAM" id="SSF54197">
    <property type="entry name" value="HIT-like"/>
    <property type="match status" value="1"/>
</dbReference>
<feature type="region of interest" description="Disordered" evidence="2">
    <location>
        <begin position="373"/>
        <end position="441"/>
    </location>
</feature>
<dbReference type="EnsemblMetazoa" id="XM_028663221.1">
    <property type="protein sequence ID" value="XP_028519022.1"/>
    <property type="gene ID" value="LOC110252529"/>
</dbReference>
<evidence type="ECO:0008006" key="7">
    <source>
        <dbReference type="Google" id="ProtNLM"/>
    </source>
</evidence>
<feature type="compositionally biased region" description="Polar residues" evidence="2">
    <location>
        <begin position="229"/>
        <end position="245"/>
    </location>
</feature>
<organism evidence="5 6">
    <name type="scientific">Exaiptasia diaphana</name>
    <name type="common">Tropical sea anemone</name>
    <name type="synonym">Aiptasia pulchella</name>
    <dbReference type="NCBI Taxonomy" id="2652724"/>
    <lineage>
        <taxon>Eukaryota</taxon>
        <taxon>Metazoa</taxon>
        <taxon>Cnidaria</taxon>
        <taxon>Anthozoa</taxon>
        <taxon>Hexacorallia</taxon>
        <taxon>Actiniaria</taxon>
        <taxon>Aiptasiidae</taxon>
        <taxon>Exaiptasia</taxon>
    </lineage>
</organism>
<feature type="compositionally biased region" description="Basic and acidic residues" evidence="2">
    <location>
        <begin position="393"/>
        <end position="410"/>
    </location>
</feature>
<evidence type="ECO:0000313" key="5">
    <source>
        <dbReference type="EnsemblMetazoa" id="XP_028519022.1"/>
    </source>
</evidence>
<name>A0A913YX08_EXADI</name>
<feature type="compositionally biased region" description="Basic and acidic residues" evidence="2">
    <location>
        <begin position="114"/>
        <end position="129"/>
    </location>
</feature>
<sequence length="751" mass="87208">MLFPCFAGSSKSEQQEKNESIEKIQEEEQKPLTIDLAGQHSRELNPYWKNGGTGLPAEKVEVAKSDSETIMYDVKWLKKALQRSKEQAEVEGRSLEDVVSDRWGSLERLEALIDEAEKRDKSYDRDKESSWSSSYSRHRTKDRDRRRDTFYHRDDAQRKRHEERDRHYSVNKDKYCDSENKKDSKHISNIDTSEHQRRFYRDESSRKNTLDELRSVSRREEVKKVLEGRSTNPFRRPESNASKSSYKFMKPSDELSNTPSVSSSSLSTSSGGWKKKSENEQPKVNRIEQAMKNHQFSDDSSSDSEDSEDDKIKSEINREVKESSESVNNEKTEVLQHHVPTKKITEADLNNMGAKILKAELMGNEDLAAELKASLEQMRADKEAQESSTSNSKEPKEEEVVVLTRTDKFGNTRPVSMNEVQEPKRGRRKREKVSTHSETGQRERYFADDDRYDLNEIVRREKMNTAEDYNAMFSRLASKGASKTDSDDFTLDDHFVSGASKKYSKAQEEERDKMRAIKEHQRLSAQLSKCRFCFENPDLAKHLIIAIGIQVYLAVPLHTSLTEGHCLIIPMQHQVAYTYLDEDIIDEIKVFKKGLTRMFQEMNKDVIFLETCRNLSKQDHMIVECVPVPKEEGDLAPMYFKKAILESDSEWAHNKKLVDTSKKGLLGSIPKGLPYFSVEFGLDGGFAHVIEEEHLFPHYFGKEIIGGMLDLEPWVWHKPHRENFEQHKKKVLQFADWWKPYDWTKRLAKNK</sequence>
<feature type="region of interest" description="Disordered" evidence="2">
    <location>
        <begin position="1"/>
        <end position="30"/>
    </location>
</feature>
<dbReference type="RefSeq" id="XP_028519021.1">
    <property type="nucleotide sequence ID" value="XM_028663220.1"/>
</dbReference>
<dbReference type="Proteomes" id="UP000887567">
    <property type="component" value="Unplaced"/>
</dbReference>
<feature type="compositionally biased region" description="Low complexity" evidence="2">
    <location>
        <begin position="255"/>
        <end position="270"/>
    </location>
</feature>
<feature type="region of interest" description="Disordered" evidence="2">
    <location>
        <begin position="114"/>
        <end position="343"/>
    </location>
</feature>
<dbReference type="GO" id="GO:0071014">
    <property type="term" value="C:post-mRNA release spliceosomal complex"/>
    <property type="evidence" value="ECO:0007669"/>
    <property type="project" value="TreeGrafter"/>
</dbReference>
<proteinExistence type="inferred from homology"/>
<dbReference type="InterPro" id="IPR036265">
    <property type="entry name" value="HIT-like_sf"/>
</dbReference>
<dbReference type="GO" id="GO:0000398">
    <property type="term" value="P:mRNA splicing, via spliceosome"/>
    <property type="evidence" value="ECO:0007669"/>
    <property type="project" value="TreeGrafter"/>
</dbReference>
<dbReference type="InterPro" id="IPR006768">
    <property type="entry name" value="Cwf19-like_C_dom-1"/>
</dbReference>
<accession>A0A913YX08</accession>
<feature type="compositionally biased region" description="Basic and acidic residues" evidence="2">
    <location>
        <begin position="310"/>
        <end position="336"/>
    </location>
</feature>
<keyword evidence="6" id="KW-1185">Reference proteome</keyword>
<dbReference type="OMA" id="FMKCLTR"/>
<evidence type="ECO:0000313" key="6">
    <source>
        <dbReference type="Proteomes" id="UP000887567"/>
    </source>
</evidence>
<feature type="compositionally biased region" description="Basic and acidic residues" evidence="2">
    <location>
        <begin position="275"/>
        <end position="297"/>
    </location>
</feature>
<dbReference type="AlphaFoldDB" id="A0A913YX08"/>
<evidence type="ECO:0000259" key="4">
    <source>
        <dbReference type="Pfam" id="PF04677"/>
    </source>
</evidence>
<evidence type="ECO:0000256" key="1">
    <source>
        <dbReference type="ARBA" id="ARBA00006795"/>
    </source>
</evidence>
<dbReference type="OrthoDB" id="2113965at2759"/>
<protein>
    <recommendedName>
        <fullName evidence="7">CWF19-like protein 2</fullName>
    </recommendedName>
</protein>
<dbReference type="Pfam" id="PF04676">
    <property type="entry name" value="CwfJ_C_2"/>
    <property type="match status" value="1"/>
</dbReference>
<dbReference type="InterPro" id="IPR040194">
    <property type="entry name" value="Cwf19-like"/>
</dbReference>
<dbReference type="PANTHER" id="PTHR12072:SF5">
    <property type="entry name" value="CWF19-LIKE PROTEIN 2"/>
    <property type="match status" value="1"/>
</dbReference>
<feature type="compositionally biased region" description="Basic and acidic residues" evidence="2">
    <location>
        <begin position="141"/>
        <end position="227"/>
    </location>
</feature>
<feature type="compositionally biased region" description="Basic and acidic residues" evidence="2">
    <location>
        <begin position="432"/>
        <end position="441"/>
    </location>
</feature>
<dbReference type="EnsemblMetazoa" id="XM_028663220.1">
    <property type="protein sequence ID" value="XP_028519021.1"/>
    <property type="gene ID" value="LOC110252529"/>
</dbReference>
<reference evidence="5" key="1">
    <citation type="submission" date="2022-11" db="UniProtKB">
        <authorList>
            <consortium name="EnsemblMetazoa"/>
        </authorList>
    </citation>
    <scope>IDENTIFICATION</scope>
</reference>